<name>D3BAB9_HETP5</name>
<dbReference type="GO" id="GO:0005995">
    <property type="term" value="P:melibiose catabolic process"/>
    <property type="evidence" value="ECO:0007669"/>
    <property type="project" value="UniProtKB-ARBA"/>
</dbReference>
<dbReference type="FunFam" id="3.20.20.70:FF:000202">
    <property type="entry name" value="Alpha-galactosidase"/>
    <property type="match status" value="1"/>
</dbReference>
<dbReference type="FunCoup" id="D3BAB9">
    <property type="interactions" value="45"/>
</dbReference>
<feature type="signal peptide" evidence="9">
    <location>
        <begin position="1"/>
        <end position="19"/>
    </location>
</feature>
<evidence type="ECO:0000256" key="9">
    <source>
        <dbReference type="SAM" id="SignalP"/>
    </source>
</evidence>
<keyword evidence="6 8" id="KW-1015">Disulfide bond</keyword>
<dbReference type="EMBL" id="ADBJ01000025">
    <property type="protein sequence ID" value="EFA81506.1"/>
    <property type="molecule type" value="Genomic_DNA"/>
</dbReference>
<dbReference type="InterPro" id="IPR013785">
    <property type="entry name" value="Aldolase_TIM"/>
</dbReference>
<reference evidence="11 12" key="1">
    <citation type="journal article" date="2011" name="Genome Res.">
        <title>Phylogeny-wide analysis of social amoeba genomes highlights ancient origins for complex intercellular communication.</title>
        <authorList>
            <person name="Heidel A.J."/>
            <person name="Lawal H.M."/>
            <person name="Felder M."/>
            <person name="Schilde C."/>
            <person name="Helps N.R."/>
            <person name="Tunggal B."/>
            <person name="Rivero F."/>
            <person name="John U."/>
            <person name="Schleicher M."/>
            <person name="Eichinger L."/>
            <person name="Platzer M."/>
            <person name="Noegel A.A."/>
            <person name="Schaap P."/>
            <person name="Gloeckner G."/>
        </authorList>
    </citation>
    <scope>NUCLEOTIDE SEQUENCE [LARGE SCALE GENOMIC DNA]</scope>
    <source>
        <strain evidence="12">ATCC 26659 / Pp 5 / PN500</strain>
    </source>
</reference>
<dbReference type="InParanoid" id="D3BAB9"/>
<dbReference type="RefSeq" id="XP_020433623.1">
    <property type="nucleotide sequence ID" value="XM_020576374.1"/>
</dbReference>
<dbReference type="PANTHER" id="PTHR11452">
    <property type="entry name" value="ALPHA-GALACTOSIDASE/ALPHA-N-ACETYLGALACTOSAMINIDASE"/>
    <property type="match status" value="1"/>
</dbReference>
<dbReference type="EC" id="3.2.1.22" evidence="3 8"/>
<evidence type="ECO:0000256" key="3">
    <source>
        <dbReference type="ARBA" id="ARBA00012755"/>
    </source>
</evidence>
<feature type="domain" description="Alpha galactosidase C-terminal" evidence="10">
    <location>
        <begin position="317"/>
        <end position="392"/>
    </location>
</feature>
<feature type="chain" id="PRO_5003041020" description="Alpha-galactosidase" evidence="9">
    <location>
        <begin position="20"/>
        <end position="393"/>
    </location>
</feature>
<dbReference type="OMA" id="MTPTMGW"/>
<protein>
    <recommendedName>
        <fullName evidence="3 8">Alpha-galactosidase</fullName>
        <ecNumber evidence="3 8">3.2.1.22</ecNumber>
    </recommendedName>
    <alternativeName>
        <fullName evidence="8">Melibiase</fullName>
    </alternativeName>
</protein>
<evidence type="ECO:0000256" key="5">
    <source>
        <dbReference type="ARBA" id="ARBA00022801"/>
    </source>
</evidence>
<proteinExistence type="inferred from homology"/>
<organism evidence="11 12">
    <name type="scientific">Heterostelium pallidum (strain ATCC 26659 / Pp 5 / PN500)</name>
    <name type="common">Cellular slime mold</name>
    <name type="synonym">Polysphondylium pallidum</name>
    <dbReference type="NCBI Taxonomy" id="670386"/>
    <lineage>
        <taxon>Eukaryota</taxon>
        <taxon>Amoebozoa</taxon>
        <taxon>Evosea</taxon>
        <taxon>Eumycetozoa</taxon>
        <taxon>Dictyostelia</taxon>
        <taxon>Acytosteliales</taxon>
        <taxon>Acytosteliaceae</taxon>
        <taxon>Heterostelium</taxon>
    </lineage>
</organism>
<dbReference type="Pfam" id="PF16499">
    <property type="entry name" value="Melibiase_2"/>
    <property type="match status" value="1"/>
</dbReference>
<dbReference type="FunFam" id="2.60.40.1180:FF:000008">
    <property type="entry name" value="Alpha-galactosidase"/>
    <property type="match status" value="1"/>
</dbReference>
<evidence type="ECO:0000256" key="6">
    <source>
        <dbReference type="ARBA" id="ARBA00023157"/>
    </source>
</evidence>
<evidence type="ECO:0000313" key="11">
    <source>
        <dbReference type="EMBL" id="EFA81506.1"/>
    </source>
</evidence>
<dbReference type="CDD" id="cd14792">
    <property type="entry name" value="GH27"/>
    <property type="match status" value="1"/>
</dbReference>
<keyword evidence="5 8" id="KW-0378">Hydrolase</keyword>
<dbReference type="InterPro" id="IPR002241">
    <property type="entry name" value="Glyco_hydro_27"/>
</dbReference>
<dbReference type="SUPFAM" id="SSF51445">
    <property type="entry name" value="(Trans)glycosidases"/>
    <property type="match status" value="1"/>
</dbReference>
<comment type="similarity">
    <text evidence="2 8">Belongs to the glycosyl hydrolase 27 family.</text>
</comment>
<evidence type="ECO:0000259" key="10">
    <source>
        <dbReference type="Pfam" id="PF17801"/>
    </source>
</evidence>
<dbReference type="STRING" id="670386.D3BAB9"/>
<evidence type="ECO:0000256" key="7">
    <source>
        <dbReference type="ARBA" id="ARBA00023295"/>
    </source>
</evidence>
<dbReference type="GO" id="GO:0004557">
    <property type="term" value="F:alpha-galactosidase activity"/>
    <property type="evidence" value="ECO:0007669"/>
    <property type="project" value="UniProtKB-EC"/>
</dbReference>
<dbReference type="SUPFAM" id="SSF51011">
    <property type="entry name" value="Glycosyl hydrolase domain"/>
    <property type="match status" value="1"/>
</dbReference>
<evidence type="ECO:0000256" key="1">
    <source>
        <dbReference type="ARBA" id="ARBA00001255"/>
    </source>
</evidence>
<dbReference type="PROSITE" id="PS00512">
    <property type="entry name" value="ALPHA_GALACTOSIDASE"/>
    <property type="match status" value="1"/>
</dbReference>
<evidence type="ECO:0000256" key="4">
    <source>
        <dbReference type="ARBA" id="ARBA00022729"/>
    </source>
</evidence>
<dbReference type="Gene3D" id="2.60.40.1180">
    <property type="entry name" value="Golgi alpha-mannosidase II"/>
    <property type="match status" value="1"/>
</dbReference>
<keyword evidence="7 8" id="KW-0326">Glycosidase</keyword>
<gene>
    <name evidence="11" type="primary">melA</name>
    <name evidence="11" type="ORF">PPL_05495</name>
</gene>
<comment type="caution">
    <text evidence="11">The sequence shown here is derived from an EMBL/GenBank/DDBJ whole genome shotgun (WGS) entry which is preliminary data.</text>
</comment>
<keyword evidence="4 9" id="KW-0732">Signal</keyword>
<dbReference type="PRINTS" id="PR00740">
    <property type="entry name" value="GLHYDRLASE27"/>
</dbReference>
<dbReference type="InterPro" id="IPR017853">
    <property type="entry name" value="GH"/>
</dbReference>
<dbReference type="Proteomes" id="UP000001396">
    <property type="component" value="Unassembled WGS sequence"/>
</dbReference>
<keyword evidence="12" id="KW-1185">Reference proteome</keyword>
<dbReference type="AlphaFoldDB" id="D3BAB9"/>
<dbReference type="Gene3D" id="3.20.20.70">
    <property type="entry name" value="Aldolase class I"/>
    <property type="match status" value="1"/>
</dbReference>
<evidence type="ECO:0000313" key="12">
    <source>
        <dbReference type="Proteomes" id="UP000001396"/>
    </source>
</evidence>
<dbReference type="GeneID" id="31360979"/>
<dbReference type="InterPro" id="IPR013780">
    <property type="entry name" value="Glyco_hydro_b"/>
</dbReference>
<evidence type="ECO:0000256" key="8">
    <source>
        <dbReference type="RuleBase" id="RU361168"/>
    </source>
</evidence>
<dbReference type="InterPro" id="IPR041233">
    <property type="entry name" value="Melibiase_C"/>
</dbReference>
<sequence length="393" mass="43499">MYIYKYLAITLAFVSVISALNNGLGLTPQMGWNSNWINSYYLITYSWNYFACNINETVIMETAKAMATNGMKDAGYVYVNIDDCWAESRDKNGVIQPDSNTFPNGIAYIADYVHGLGLKLGIYTDAGTETCAGRPGSFGYEQIDAQTYASWGIDYLKEDWCNTGSNQPLSRYSIMSQALNATGRPIFFSLCDWGTDNPWEWGPTVGNSFRTTGDIKDNWASFMNNLNLQIPITSYSQVGGWNDPDMLEVGNGGMTTTEYISHFSLWSILNAPLIAGNDLRNIDQTTLSILTAPEVIAVNQDPLGKQGALVRSYNGGLQQVWAKPMADGSRVVVLFNTDSISADIQLEWVDIYVQNTATMTVRDLWARSDVGQYTGSYVSLNVPSHGCAMLKIY</sequence>
<dbReference type="InterPro" id="IPR000111">
    <property type="entry name" value="Glyco_hydro_27/36_CS"/>
</dbReference>
<dbReference type="Pfam" id="PF17801">
    <property type="entry name" value="Melibiase_C"/>
    <property type="match status" value="1"/>
</dbReference>
<evidence type="ECO:0000256" key="2">
    <source>
        <dbReference type="ARBA" id="ARBA00009743"/>
    </source>
</evidence>
<dbReference type="PANTHER" id="PTHR11452:SF75">
    <property type="entry name" value="ALPHA-GALACTOSIDASE MEL1"/>
    <property type="match status" value="1"/>
</dbReference>
<comment type="catalytic activity">
    <reaction evidence="1 8">
        <text>Hydrolysis of terminal, non-reducing alpha-D-galactose residues in alpha-D-galactosides, including galactose oligosaccharides, galactomannans and galactolipids.</text>
        <dbReference type="EC" id="3.2.1.22"/>
    </reaction>
</comment>
<accession>D3BAB9</accession>